<name>A0A6G5QHB6_9BACT</name>
<keyword evidence="2" id="KW-0472">Membrane</keyword>
<evidence type="ECO:0000256" key="2">
    <source>
        <dbReference type="SAM" id="Phobius"/>
    </source>
</evidence>
<dbReference type="AlphaFoldDB" id="A0A6G5QHB6"/>
<keyword evidence="2" id="KW-1133">Transmembrane helix</keyword>
<keyword evidence="2" id="KW-0812">Transmembrane</keyword>
<evidence type="ECO:0000313" key="3">
    <source>
        <dbReference type="EMBL" id="QCD44999.1"/>
    </source>
</evidence>
<protein>
    <submittedName>
        <fullName evidence="3">Uncharacterized protein</fullName>
    </submittedName>
</protein>
<gene>
    <name evidence="3" type="ORF">CMUC_1233</name>
</gene>
<sequence length="90" mass="9738">MNKISYNKGSNMLPFIAGAALGALAVVAYNKKDKLIDLSKEFAKDGLEKSKKLAKDSIAKGKKVASKISKTNEKPKTTRKTRAKKPAVSE</sequence>
<dbReference type="RefSeq" id="WP_051654827.1">
    <property type="nucleotide sequence ID" value="NZ_CP012542.1"/>
</dbReference>
<feature type="transmembrane region" description="Helical" evidence="2">
    <location>
        <begin position="12"/>
        <end position="30"/>
    </location>
</feature>
<organism evidence="3 4">
    <name type="scientific">Campylobacter mucosalis CCUG 21559</name>
    <dbReference type="NCBI Taxonomy" id="1032067"/>
    <lineage>
        <taxon>Bacteria</taxon>
        <taxon>Pseudomonadati</taxon>
        <taxon>Campylobacterota</taxon>
        <taxon>Epsilonproteobacteria</taxon>
        <taxon>Campylobacterales</taxon>
        <taxon>Campylobacteraceae</taxon>
        <taxon>Campylobacter</taxon>
    </lineage>
</organism>
<proteinExistence type="predicted"/>
<evidence type="ECO:0000313" key="4">
    <source>
        <dbReference type="Proteomes" id="UP000503264"/>
    </source>
</evidence>
<accession>A0A6G5QHB6</accession>
<feature type="compositionally biased region" description="Basic residues" evidence="1">
    <location>
        <begin position="77"/>
        <end position="90"/>
    </location>
</feature>
<dbReference type="EMBL" id="CP012542">
    <property type="protein sequence ID" value="QCD44999.1"/>
    <property type="molecule type" value="Genomic_DNA"/>
</dbReference>
<feature type="region of interest" description="Disordered" evidence="1">
    <location>
        <begin position="64"/>
        <end position="90"/>
    </location>
</feature>
<reference evidence="3 4" key="1">
    <citation type="submission" date="2016-07" db="EMBL/GenBank/DDBJ databases">
        <title>Comparative genomics of the Campylobacter concisus group.</title>
        <authorList>
            <person name="Miller W.G."/>
            <person name="Yee E."/>
            <person name="Chapman M.H."/>
            <person name="Huynh S."/>
            <person name="Bono J.L."/>
            <person name="On S.L.W."/>
            <person name="StLeger J."/>
            <person name="Foster G."/>
            <person name="Parker C.T."/>
        </authorList>
    </citation>
    <scope>NUCLEOTIDE SEQUENCE [LARGE SCALE GENOMIC DNA]</scope>
    <source>
        <strain evidence="3 4">CCUG 21559</strain>
    </source>
</reference>
<dbReference type="Proteomes" id="UP000503264">
    <property type="component" value="Chromosome"/>
</dbReference>
<keyword evidence="4" id="KW-1185">Reference proteome</keyword>
<evidence type="ECO:0000256" key="1">
    <source>
        <dbReference type="SAM" id="MobiDB-lite"/>
    </source>
</evidence>